<evidence type="ECO:0000259" key="11">
    <source>
        <dbReference type="PROSITE" id="PS51296"/>
    </source>
</evidence>
<evidence type="ECO:0000256" key="5">
    <source>
        <dbReference type="ARBA" id="ARBA00022964"/>
    </source>
</evidence>
<dbReference type="PANTHER" id="PTHR43756">
    <property type="entry name" value="CHOLINE MONOOXYGENASE, CHLOROPLASTIC"/>
    <property type="match status" value="1"/>
</dbReference>
<proteinExistence type="inferred from homology"/>
<dbReference type="Pfam" id="PF00848">
    <property type="entry name" value="Ring_hydroxyl_A"/>
    <property type="match status" value="1"/>
</dbReference>
<dbReference type="PROSITE" id="PS00570">
    <property type="entry name" value="RING_HYDROXYL_ALPHA"/>
    <property type="match status" value="1"/>
</dbReference>
<keyword evidence="6" id="KW-0560">Oxidoreductase</keyword>
<name>A0ABZ3FMI5_9ACTN</name>
<reference evidence="12 13" key="1">
    <citation type="submission" date="2024-04" db="EMBL/GenBank/DDBJ databases">
        <title>Isolation of an actinomycete strain from pig manure.</title>
        <authorList>
            <person name="Gong T."/>
            <person name="Yu Z."/>
            <person name="An M."/>
            <person name="Wei C."/>
            <person name="Yang W."/>
            <person name="Liu L."/>
        </authorList>
    </citation>
    <scope>NUCLEOTIDE SEQUENCE [LARGE SCALE GENOMIC DNA]</scope>
    <source>
        <strain evidence="12 13">ZF39</strain>
    </source>
</reference>
<evidence type="ECO:0000313" key="12">
    <source>
        <dbReference type="EMBL" id="XAN06077.1"/>
    </source>
</evidence>
<keyword evidence="5 12" id="KW-0223">Dioxygenase</keyword>
<sequence length="459" mass="52762">MDVSDWVDARNGFIRGEIFTSEEVYQAELKNVFARSWVFLAHDSMLKKAGDFIQNYIGEDPVVVVRQADGSVKAWLNQCRHRGMRICRADRGNTRYFMCSFHGWVYDREGSLVQVPHEEEAYAPETFDKADYGPRQVPRLHNYKGFWFGNWDETAPDFEDYIGDFKYILDSHIDRHEGGLEVVGQHRWIIPANWKYNAEQPSNDSYHAETSHASALTVLERSRKKRREEKGEPDNRVSMATRAAAARGKQFSGGFGHGAGWHEMPEGAMRYQAELPATMEWEDSVRDKVEERLDPYRNANRSHANLFPNFMMLANGTMRVTHPRGPNEMEIWAWTFAPAEAPDEVKEEIRVNVLRTFSAAGMFEQDDAENWLEEQRIFRGYMARQDPLVYTMRIGDARRGLGGVPGIIAPSVYADEGARGMYHHWAELMSGDSWDDIARRNAERLAQVPHAEADNSQEI</sequence>
<dbReference type="GO" id="GO:0051213">
    <property type="term" value="F:dioxygenase activity"/>
    <property type="evidence" value="ECO:0007669"/>
    <property type="project" value="UniProtKB-KW"/>
</dbReference>
<evidence type="ECO:0000313" key="13">
    <source>
        <dbReference type="Proteomes" id="UP001442841"/>
    </source>
</evidence>
<dbReference type="Pfam" id="PF00355">
    <property type="entry name" value="Rieske"/>
    <property type="match status" value="1"/>
</dbReference>
<dbReference type="InterPro" id="IPR001663">
    <property type="entry name" value="Rng_hydr_dOase-A"/>
</dbReference>
<evidence type="ECO:0000256" key="7">
    <source>
        <dbReference type="ARBA" id="ARBA00023004"/>
    </source>
</evidence>
<dbReference type="InterPro" id="IPR015881">
    <property type="entry name" value="ARHD_Rieske_2Fe_2S"/>
</dbReference>
<dbReference type="EMBL" id="CP154795">
    <property type="protein sequence ID" value="XAN06077.1"/>
    <property type="molecule type" value="Genomic_DNA"/>
</dbReference>
<dbReference type="SUPFAM" id="SSF50022">
    <property type="entry name" value="ISP domain"/>
    <property type="match status" value="1"/>
</dbReference>
<dbReference type="PANTHER" id="PTHR43756:SF1">
    <property type="entry name" value="3-PHENYLPROPIONATE_CINNAMIC ACID DIOXYGENASE SUBUNIT ALPHA"/>
    <property type="match status" value="1"/>
</dbReference>
<dbReference type="InterPro" id="IPR036922">
    <property type="entry name" value="Rieske_2Fe-2S_sf"/>
</dbReference>
<dbReference type="Gene3D" id="3.90.380.10">
    <property type="entry name" value="Naphthalene 1,2-dioxygenase Alpha Subunit, Chain A, domain 1"/>
    <property type="match status" value="1"/>
</dbReference>
<keyword evidence="3" id="KW-0479">Metal-binding</keyword>
<evidence type="ECO:0000256" key="4">
    <source>
        <dbReference type="ARBA" id="ARBA00022797"/>
    </source>
</evidence>
<feature type="region of interest" description="Disordered" evidence="10">
    <location>
        <begin position="201"/>
        <end position="242"/>
    </location>
</feature>
<dbReference type="InterPro" id="IPR043266">
    <property type="entry name" value="RHO_NdoB-like_C"/>
</dbReference>
<keyword evidence="7" id="KW-0408">Iron</keyword>
<evidence type="ECO:0000256" key="2">
    <source>
        <dbReference type="ARBA" id="ARBA00022714"/>
    </source>
</evidence>
<dbReference type="CDD" id="cd08881">
    <property type="entry name" value="RHO_alpha_C_NDO-like"/>
    <property type="match status" value="1"/>
</dbReference>
<accession>A0ABZ3FMI5</accession>
<dbReference type="PROSITE" id="PS51296">
    <property type="entry name" value="RIESKE"/>
    <property type="match status" value="1"/>
</dbReference>
<keyword evidence="13" id="KW-1185">Reference proteome</keyword>
<dbReference type="Gene3D" id="2.102.10.10">
    <property type="entry name" value="Rieske [2Fe-2S] iron-sulphur domain"/>
    <property type="match status" value="1"/>
</dbReference>
<evidence type="ECO:0000256" key="9">
    <source>
        <dbReference type="ARBA" id="ARBA00023027"/>
    </source>
</evidence>
<feature type="domain" description="Rieske" evidence="11">
    <location>
        <begin position="37"/>
        <end position="135"/>
    </location>
</feature>
<keyword evidence="4" id="KW-0058">Aromatic hydrocarbons catabolism</keyword>
<evidence type="ECO:0000256" key="8">
    <source>
        <dbReference type="ARBA" id="ARBA00023014"/>
    </source>
</evidence>
<gene>
    <name evidence="12" type="ORF">AADG42_01715</name>
</gene>
<keyword evidence="2" id="KW-0001">2Fe-2S</keyword>
<comment type="similarity">
    <text evidence="1">Belongs to the bacterial ring-hydroxylating dioxygenase alpha subunit family.</text>
</comment>
<evidence type="ECO:0000256" key="6">
    <source>
        <dbReference type="ARBA" id="ARBA00023002"/>
    </source>
</evidence>
<dbReference type="RefSeq" id="WP_425307516.1">
    <property type="nucleotide sequence ID" value="NZ_CP154795.1"/>
</dbReference>
<keyword evidence="8" id="KW-0411">Iron-sulfur</keyword>
<protein>
    <submittedName>
        <fullName evidence="12">Aromatic ring-hydroxylating dioxygenase subunit alpha</fullName>
    </submittedName>
</protein>
<dbReference type="Proteomes" id="UP001442841">
    <property type="component" value="Chromosome"/>
</dbReference>
<evidence type="ECO:0000256" key="3">
    <source>
        <dbReference type="ARBA" id="ARBA00022723"/>
    </source>
</evidence>
<dbReference type="InterPro" id="IPR017941">
    <property type="entry name" value="Rieske_2Fe-2S"/>
</dbReference>
<evidence type="ECO:0000256" key="1">
    <source>
        <dbReference type="ARBA" id="ARBA00008751"/>
    </source>
</evidence>
<dbReference type="PRINTS" id="PR00090">
    <property type="entry name" value="RNGDIOXGNASE"/>
</dbReference>
<dbReference type="InterPro" id="IPR015879">
    <property type="entry name" value="Ring_hydroxy_dOase_asu_C_dom"/>
</dbReference>
<organism evidence="12 13">
    <name type="scientific">Ammonicoccus fulvus</name>
    <dbReference type="NCBI Taxonomy" id="3138240"/>
    <lineage>
        <taxon>Bacteria</taxon>
        <taxon>Bacillati</taxon>
        <taxon>Actinomycetota</taxon>
        <taxon>Actinomycetes</taxon>
        <taxon>Propionibacteriales</taxon>
        <taxon>Propionibacteriaceae</taxon>
        <taxon>Ammonicoccus</taxon>
    </lineage>
</organism>
<evidence type="ECO:0000256" key="10">
    <source>
        <dbReference type="SAM" id="MobiDB-lite"/>
    </source>
</evidence>
<dbReference type="SUPFAM" id="SSF55961">
    <property type="entry name" value="Bet v1-like"/>
    <property type="match status" value="1"/>
</dbReference>
<keyword evidence="9" id="KW-0520">NAD</keyword>